<keyword evidence="1 2" id="KW-0732">Signal</keyword>
<evidence type="ECO:0000256" key="2">
    <source>
        <dbReference type="SAM" id="SignalP"/>
    </source>
</evidence>
<dbReference type="RefSeq" id="WP_207127281.1">
    <property type="nucleotide sequence ID" value="NZ_BOPO01000101.1"/>
</dbReference>
<dbReference type="Proteomes" id="UP000614996">
    <property type="component" value="Unassembled WGS sequence"/>
</dbReference>
<organism evidence="3 4">
    <name type="scientific">Actinocatenispora comari</name>
    <dbReference type="NCBI Taxonomy" id="2807577"/>
    <lineage>
        <taxon>Bacteria</taxon>
        <taxon>Bacillati</taxon>
        <taxon>Actinomycetota</taxon>
        <taxon>Actinomycetes</taxon>
        <taxon>Micromonosporales</taxon>
        <taxon>Micromonosporaceae</taxon>
        <taxon>Actinocatenispora</taxon>
    </lineage>
</organism>
<dbReference type="AlphaFoldDB" id="A0A8J4AH57"/>
<sequence>MIPSPRKAFRWLAAGSAALVAAATLAGTPAAAMPAAAPAGAAAPAEVAVVPPDASDVSATDSILFAGATGFAHVQQGVDGIRWTDYATGASHPMPALDGVAADRIHFGGGDHVAVFHAGYFGVPIQVADPDSQTLTTYRSPPDFAPEGVGADGTTAIGGVRTEGEPRYQLLDLATGKLSHIAGLPAQFWGVVNTKVLVDGENHAVLPYRTAQDEALYALVDLHTGQSTTVHGIPSSVSPAPEIALTATELSWTVSTDVGPAVGVVQQAAVLAGEEPEPAIIPVPSDKQRSWVPVGNHLLRPDDDWPVSGPLLDIDAASPQPATRLAVRSVGPVLAADGSVLAVGGADGTHAGVHRYIDAGGGSLADDTVVALPPLQPTGTAGISMARGNLRHIEAFPAFGGGTEFRLFNHGLTADGDPTGSPYGAVVGGALPATTNRCQDGVACVRSVDGNKWGVAFVGSADGKSTVYGQVDDADWPPRDKTLDVPDATLVDASRNDVLVTSASTGQQYVVDLGYLSVVATGPATGAALWDSRLWQATGAGVITESTLSRTDATVTRTIRTGSGCQADELQVTQHFLYWSCGGDSAGVYDLTSDVSFRVPAGTALLGDGYLVLRNADSLQLVDIHTDAAAPAQRLAALPASNVADDRNIAWTVDRYSGQVAYVSADGSVHVLTTGVPGSPVTAVGGDGITHDVYPRSPDKGGWSESLQLDRPVDSWRVTFSLPGVDTVEYSVSGGATRQNVTASWNGLRADGSMPPSGRYRWQWYATVGGVEFPVQGGSGKVWVECGTTLFRTYDCLNDAAVMKVDKTTFHTVWRRGTGDGKLHEAGGRYDYTVWPLGAGGYSMIIPFGDLDGDGLNDLLVRNNSGEVGGYLGGSASYFERGVSKHVTIGSGYGGFTAIVSTGDLNDDGVDDLVVRNSAGVLYFKAGTGKSQFKPGVRFTAGWNKYVKLIGVGDVDGDGCGDLMAVDGDGVMWFYRGTKDGKFATKVRIGAGWAKYNSIIGIGDITGDAIPDLIARDSAGTVWRYDGTGHATWSTKTQITTGWSNYAMF</sequence>
<evidence type="ECO:0008006" key="5">
    <source>
        <dbReference type="Google" id="ProtNLM"/>
    </source>
</evidence>
<comment type="caution">
    <text evidence="3">The sequence shown here is derived from an EMBL/GenBank/DDBJ whole genome shotgun (WGS) entry which is preliminary data.</text>
</comment>
<proteinExistence type="predicted"/>
<dbReference type="InterPro" id="IPR028994">
    <property type="entry name" value="Integrin_alpha_N"/>
</dbReference>
<reference evidence="4" key="1">
    <citation type="journal article" date="2021" name="Int. J. Syst. Evol. Microbiol.">
        <title>Actinocatenispora comari sp. nov., an endophytic actinomycete isolated from aerial parts of Comarum salesowianum.</title>
        <authorList>
            <person name="Oyunbileg N."/>
            <person name="Iizaka Y."/>
            <person name="Hamada M."/>
            <person name="Davaapurev B.O."/>
            <person name="Fukumoto A."/>
            <person name="Tsetseg B."/>
            <person name="Kato F."/>
            <person name="Tamura T."/>
            <person name="Batkhuu J."/>
            <person name="Anzai Y."/>
        </authorList>
    </citation>
    <scope>NUCLEOTIDE SEQUENCE [LARGE SCALE GENOMIC DNA]</scope>
    <source>
        <strain evidence="4">NUM-2625</strain>
    </source>
</reference>
<dbReference type="InterPro" id="IPR013517">
    <property type="entry name" value="FG-GAP"/>
</dbReference>
<dbReference type="EMBL" id="BOPO01000101">
    <property type="protein sequence ID" value="GIL29607.1"/>
    <property type="molecule type" value="Genomic_DNA"/>
</dbReference>
<evidence type="ECO:0000313" key="4">
    <source>
        <dbReference type="Proteomes" id="UP000614996"/>
    </source>
</evidence>
<evidence type="ECO:0000313" key="3">
    <source>
        <dbReference type="EMBL" id="GIL29607.1"/>
    </source>
</evidence>
<gene>
    <name evidence="3" type="ORF">NUM_48610</name>
</gene>
<feature type="chain" id="PRO_5038467463" description="VCBS repeat-containing protein" evidence="2">
    <location>
        <begin position="27"/>
        <end position="1049"/>
    </location>
</feature>
<protein>
    <recommendedName>
        <fullName evidence="5">VCBS repeat-containing protein</fullName>
    </recommendedName>
</protein>
<dbReference type="SUPFAM" id="SSF69318">
    <property type="entry name" value="Integrin alpha N-terminal domain"/>
    <property type="match status" value="1"/>
</dbReference>
<evidence type="ECO:0000256" key="1">
    <source>
        <dbReference type="ARBA" id="ARBA00022729"/>
    </source>
</evidence>
<dbReference type="Pfam" id="PF13517">
    <property type="entry name" value="FG-GAP_3"/>
    <property type="match status" value="2"/>
</dbReference>
<name>A0A8J4AH57_9ACTN</name>
<dbReference type="PANTHER" id="PTHR46580">
    <property type="entry name" value="SENSOR KINASE-RELATED"/>
    <property type="match status" value="1"/>
</dbReference>
<dbReference type="Gene3D" id="2.130.10.130">
    <property type="entry name" value="Integrin alpha, N-terminal"/>
    <property type="match status" value="1"/>
</dbReference>
<keyword evidence="4" id="KW-1185">Reference proteome</keyword>
<accession>A0A8J4AH57</accession>
<feature type="signal peptide" evidence="2">
    <location>
        <begin position="1"/>
        <end position="26"/>
    </location>
</feature>